<name>A0A8J8P3K3_HALGN</name>
<accession>A0A8J8P3K3</accession>
<dbReference type="EMBL" id="RRYP01001853">
    <property type="protein sequence ID" value="TNV85409.1"/>
    <property type="molecule type" value="Genomic_DNA"/>
</dbReference>
<comment type="caution">
    <text evidence="1">The sequence shown here is derived from an EMBL/GenBank/DDBJ whole genome shotgun (WGS) entry which is preliminary data.</text>
</comment>
<protein>
    <submittedName>
        <fullName evidence="1">Uncharacterized protein</fullName>
    </submittedName>
</protein>
<keyword evidence="2" id="KW-1185">Reference proteome</keyword>
<dbReference type="AlphaFoldDB" id="A0A8J8P3K3"/>
<dbReference type="Proteomes" id="UP000785679">
    <property type="component" value="Unassembled WGS sequence"/>
</dbReference>
<gene>
    <name evidence="1" type="ORF">FGO68_gene10026</name>
</gene>
<evidence type="ECO:0000313" key="2">
    <source>
        <dbReference type="Proteomes" id="UP000785679"/>
    </source>
</evidence>
<sequence length="205" mass="23607">MQSIPTKWLPMASKFLEQINSYLSTVSNMENEEKFGGETIFKQVSRYFSHCTDILGSQIIKPKEYRRQMCDSMGNCAKNQGFGKQLATTLMILYIIVQQVLPKFSPQQYTIIITIQFLTVVSSHWNRVFDIPNAKCTRPIQIIIKRITLYISSNQIHALNYVPKAQIIFSNQPTQRVEQINSLFPGEWRAVCDPSIESKYSGRSQ</sequence>
<organism evidence="1 2">
    <name type="scientific">Halteria grandinella</name>
    <dbReference type="NCBI Taxonomy" id="5974"/>
    <lineage>
        <taxon>Eukaryota</taxon>
        <taxon>Sar</taxon>
        <taxon>Alveolata</taxon>
        <taxon>Ciliophora</taxon>
        <taxon>Intramacronucleata</taxon>
        <taxon>Spirotrichea</taxon>
        <taxon>Stichotrichia</taxon>
        <taxon>Sporadotrichida</taxon>
        <taxon>Halteriidae</taxon>
        <taxon>Halteria</taxon>
    </lineage>
</organism>
<reference evidence="1" key="1">
    <citation type="submission" date="2019-06" db="EMBL/GenBank/DDBJ databases">
        <authorList>
            <person name="Zheng W."/>
        </authorList>
    </citation>
    <scope>NUCLEOTIDE SEQUENCE</scope>
    <source>
        <strain evidence="1">QDHG01</strain>
    </source>
</reference>
<proteinExistence type="predicted"/>
<evidence type="ECO:0000313" key="1">
    <source>
        <dbReference type="EMBL" id="TNV85409.1"/>
    </source>
</evidence>